<keyword evidence="3" id="KW-1185">Reference proteome</keyword>
<evidence type="ECO:0008006" key="4">
    <source>
        <dbReference type="Google" id="ProtNLM"/>
    </source>
</evidence>
<evidence type="ECO:0000313" key="2">
    <source>
        <dbReference type="EMBL" id="GGL67575.1"/>
    </source>
</evidence>
<gene>
    <name evidence="2" type="ORF">GCM10011575_27620</name>
</gene>
<comment type="caution">
    <text evidence="2">The sequence shown here is derived from an EMBL/GenBank/DDBJ whole genome shotgun (WGS) entry which is preliminary data.</text>
</comment>
<reference evidence="2" key="2">
    <citation type="submission" date="2020-09" db="EMBL/GenBank/DDBJ databases">
        <authorList>
            <person name="Sun Q."/>
            <person name="Zhou Y."/>
        </authorList>
    </citation>
    <scope>NUCLEOTIDE SEQUENCE</scope>
    <source>
        <strain evidence="2">CGMCC 4.7306</strain>
    </source>
</reference>
<protein>
    <recommendedName>
        <fullName evidence="4">DUF1997 domain-containing protein</fullName>
    </recommendedName>
</protein>
<dbReference type="AlphaFoldDB" id="A0A917SC25"/>
<dbReference type="RefSeq" id="WP_188895942.1">
    <property type="nucleotide sequence ID" value="NZ_BMMZ01000006.1"/>
</dbReference>
<evidence type="ECO:0000313" key="3">
    <source>
        <dbReference type="Proteomes" id="UP000613840"/>
    </source>
</evidence>
<dbReference type="Proteomes" id="UP000613840">
    <property type="component" value="Unassembled WGS sequence"/>
</dbReference>
<proteinExistence type="predicted"/>
<accession>A0A917SC25</accession>
<organism evidence="2 3">
    <name type="scientific">Microlunatus endophyticus</name>
    <dbReference type="NCBI Taxonomy" id="1716077"/>
    <lineage>
        <taxon>Bacteria</taxon>
        <taxon>Bacillati</taxon>
        <taxon>Actinomycetota</taxon>
        <taxon>Actinomycetes</taxon>
        <taxon>Propionibacteriales</taxon>
        <taxon>Propionibacteriaceae</taxon>
        <taxon>Microlunatus</taxon>
    </lineage>
</organism>
<sequence>MARLRCSVRVPGIDVERLIDAVPILIARCRTVDFSDGGVATVDGRRHPELRLVGGVAGQVGATYELDPDAEGAADMPAAVEIRDGGPFRFTVTSDQSSLLRAEVFGTDPGRSTGTIRSSGWVQLDGPDAPQSASMAAEVGMPSGMPAIFGRSVRLEAGIRLHDFWFSEPQARFSARSAAVKVGGTFRVEQSTVESWLIQVDLRVRPRGLLLVPGVLLPLFRSRLERALSTQPSKAMSEIAEELQDEFEPGDGPEQVADQIWADLTEPVPRD</sequence>
<dbReference type="EMBL" id="BMMZ01000006">
    <property type="protein sequence ID" value="GGL67575.1"/>
    <property type="molecule type" value="Genomic_DNA"/>
</dbReference>
<feature type="region of interest" description="Disordered" evidence="1">
    <location>
        <begin position="244"/>
        <end position="271"/>
    </location>
</feature>
<name>A0A917SC25_9ACTN</name>
<reference evidence="2" key="1">
    <citation type="journal article" date="2014" name="Int. J. Syst. Evol. Microbiol.">
        <title>Complete genome sequence of Corynebacterium casei LMG S-19264T (=DSM 44701T), isolated from a smear-ripened cheese.</title>
        <authorList>
            <consortium name="US DOE Joint Genome Institute (JGI-PGF)"/>
            <person name="Walter F."/>
            <person name="Albersmeier A."/>
            <person name="Kalinowski J."/>
            <person name="Ruckert C."/>
        </authorList>
    </citation>
    <scope>NUCLEOTIDE SEQUENCE</scope>
    <source>
        <strain evidence="2">CGMCC 4.7306</strain>
    </source>
</reference>
<evidence type="ECO:0000256" key="1">
    <source>
        <dbReference type="SAM" id="MobiDB-lite"/>
    </source>
</evidence>